<comment type="caution">
    <text evidence="1">The sequence shown here is derived from an EMBL/GenBank/DDBJ whole genome shotgun (WGS) entry which is preliminary data.</text>
</comment>
<keyword evidence="2" id="KW-1185">Reference proteome</keyword>
<evidence type="ECO:0000313" key="2">
    <source>
        <dbReference type="Proteomes" id="UP000499080"/>
    </source>
</evidence>
<dbReference type="EMBL" id="BGPR01010850">
    <property type="protein sequence ID" value="GBN48320.1"/>
    <property type="molecule type" value="Genomic_DNA"/>
</dbReference>
<name>A0A4Y2PCX2_ARAVE</name>
<organism evidence="1 2">
    <name type="scientific">Araneus ventricosus</name>
    <name type="common">Orbweaver spider</name>
    <name type="synonym">Epeira ventricosa</name>
    <dbReference type="NCBI Taxonomy" id="182803"/>
    <lineage>
        <taxon>Eukaryota</taxon>
        <taxon>Metazoa</taxon>
        <taxon>Ecdysozoa</taxon>
        <taxon>Arthropoda</taxon>
        <taxon>Chelicerata</taxon>
        <taxon>Arachnida</taxon>
        <taxon>Araneae</taxon>
        <taxon>Araneomorphae</taxon>
        <taxon>Entelegynae</taxon>
        <taxon>Araneoidea</taxon>
        <taxon>Araneidae</taxon>
        <taxon>Araneus</taxon>
    </lineage>
</organism>
<evidence type="ECO:0000313" key="1">
    <source>
        <dbReference type="EMBL" id="GBN48320.1"/>
    </source>
</evidence>
<dbReference type="Proteomes" id="UP000499080">
    <property type="component" value="Unassembled WGS sequence"/>
</dbReference>
<protein>
    <submittedName>
        <fullName evidence="1">Uncharacterized protein</fullName>
    </submittedName>
</protein>
<gene>
    <name evidence="1" type="ORF">AVEN_29735_1</name>
</gene>
<accession>A0A4Y2PCX2</accession>
<dbReference type="AlphaFoldDB" id="A0A4Y2PCX2"/>
<proteinExistence type="predicted"/>
<reference evidence="1 2" key="1">
    <citation type="journal article" date="2019" name="Sci. Rep.">
        <title>Orb-weaving spider Araneus ventricosus genome elucidates the spidroin gene catalogue.</title>
        <authorList>
            <person name="Kono N."/>
            <person name="Nakamura H."/>
            <person name="Ohtoshi R."/>
            <person name="Moran D.A.P."/>
            <person name="Shinohara A."/>
            <person name="Yoshida Y."/>
            <person name="Fujiwara M."/>
            <person name="Mori M."/>
            <person name="Tomita M."/>
            <person name="Arakawa K."/>
        </authorList>
    </citation>
    <scope>NUCLEOTIDE SEQUENCE [LARGE SCALE GENOMIC DNA]</scope>
</reference>
<sequence length="179" mass="20864">MALKVYRSTGRTRRSQHFDKIWHDDITQAQEETWCFGTIHQNSPLVLTSHISEDILSALDIPSYDSAYFQKEHCISAARKKQLQECTQHRRREAEKLAMRRLQYSGISDRESFIPGGADIARLLNDKLKYHQTSGMKRCCKTKILDSSGMEASIIKERFPKQYLDAGCQMHKTRSRRRQ</sequence>